<reference evidence="4 5" key="1">
    <citation type="submission" date="2024-01" db="EMBL/GenBank/DDBJ databases">
        <title>Complete genome of Cladobotryum mycophilum ATHUM6906.</title>
        <authorList>
            <person name="Christinaki A.C."/>
            <person name="Myridakis A.I."/>
            <person name="Kouvelis V.N."/>
        </authorList>
    </citation>
    <scope>NUCLEOTIDE SEQUENCE [LARGE SCALE GENOMIC DNA]</scope>
    <source>
        <strain evidence="4 5">ATHUM6906</strain>
    </source>
</reference>
<keyword evidence="2" id="KW-0560">Oxidoreductase</keyword>
<dbReference type="InterPro" id="IPR036291">
    <property type="entry name" value="NAD(P)-bd_dom_sf"/>
</dbReference>
<accession>A0ABR0SZM5</accession>
<dbReference type="InterPro" id="IPR020843">
    <property type="entry name" value="ER"/>
</dbReference>
<dbReference type="SUPFAM" id="SSF51735">
    <property type="entry name" value="NAD(P)-binding Rossmann-fold domains"/>
    <property type="match status" value="1"/>
</dbReference>
<evidence type="ECO:0000259" key="3">
    <source>
        <dbReference type="SMART" id="SM00829"/>
    </source>
</evidence>
<dbReference type="Proteomes" id="UP001338125">
    <property type="component" value="Unassembled WGS sequence"/>
</dbReference>
<sequence length="334" mass="36364">MVIATTKAVIVVELKKAAVREVLMPKVRDDWLLVRIKAVAINPTDWKHVAYGAADIGCRVGCDYAGIVEELGKNVTNFSKGDRITGWIHGSNRANHESGAFAEYAIAKAAVQRKIPDNMSFEEAATLGVAIMTVSQGMYKRLRLPLPTQPIKEPFPLLIYGGSTATGMAGIQFAKLSGLTVITTCSPHNFDLMKSLGADAVFDYKSPNCAADIRQFTDNSLKYSWDCTGEGAGICAAAMSDSEKGIYGTIMPSDYELLAKTNPKVYGQDSMRGYDSMGEFFYWLGEKPVQPDPEEMEFYRSFLELTQPLLENGSIKPLKAALNKTGSGLEGAIT</sequence>
<dbReference type="SUPFAM" id="SSF50129">
    <property type="entry name" value="GroES-like"/>
    <property type="match status" value="1"/>
</dbReference>
<dbReference type="PANTHER" id="PTHR45348">
    <property type="entry name" value="HYPOTHETICAL OXIDOREDUCTASE (EUROFUNG)"/>
    <property type="match status" value="1"/>
</dbReference>
<organism evidence="4 5">
    <name type="scientific">Cladobotryum mycophilum</name>
    <dbReference type="NCBI Taxonomy" id="491253"/>
    <lineage>
        <taxon>Eukaryota</taxon>
        <taxon>Fungi</taxon>
        <taxon>Dikarya</taxon>
        <taxon>Ascomycota</taxon>
        <taxon>Pezizomycotina</taxon>
        <taxon>Sordariomycetes</taxon>
        <taxon>Hypocreomycetidae</taxon>
        <taxon>Hypocreales</taxon>
        <taxon>Hypocreaceae</taxon>
        <taxon>Cladobotryum</taxon>
    </lineage>
</organism>
<name>A0ABR0SZM5_9HYPO</name>
<dbReference type="Gene3D" id="3.40.50.720">
    <property type="entry name" value="NAD(P)-binding Rossmann-like Domain"/>
    <property type="match status" value="1"/>
</dbReference>
<evidence type="ECO:0000313" key="5">
    <source>
        <dbReference type="Proteomes" id="UP001338125"/>
    </source>
</evidence>
<dbReference type="InterPro" id="IPR011032">
    <property type="entry name" value="GroES-like_sf"/>
</dbReference>
<evidence type="ECO:0000313" key="4">
    <source>
        <dbReference type="EMBL" id="KAK5997661.1"/>
    </source>
</evidence>
<gene>
    <name evidence="4" type="ORF">PT974_00016</name>
</gene>
<proteinExistence type="inferred from homology"/>
<dbReference type="InterPro" id="IPR013149">
    <property type="entry name" value="ADH-like_C"/>
</dbReference>
<protein>
    <submittedName>
        <fullName evidence="4">Trans-enoyl reductase TOXD</fullName>
    </submittedName>
</protein>
<dbReference type="Gene3D" id="3.90.180.10">
    <property type="entry name" value="Medium-chain alcohol dehydrogenases, catalytic domain"/>
    <property type="match status" value="1"/>
</dbReference>
<comment type="similarity">
    <text evidence="1">Belongs to the zinc-containing alcohol dehydrogenase family.</text>
</comment>
<evidence type="ECO:0000256" key="2">
    <source>
        <dbReference type="ARBA" id="ARBA00023002"/>
    </source>
</evidence>
<dbReference type="InterPro" id="IPR047122">
    <property type="entry name" value="Trans-enoyl_RdTase-like"/>
</dbReference>
<dbReference type="Pfam" id="PF00107">
    <property type="entry name" value="ADH_zinc_N"/>
    <property type="match status" value="1"/>
</dbReference>
<dbReference type="PANTHER" id="PTHR45348:SF2">
    <property type="entry name" value="ZINC-TYPE ALCOHOL DEHYDROGENASE-LIKE PROTEIN C2E1P3.01"/>
    <property type="match status" value="1"/>
</dbReference>
<dbReference type="Pfam" id="PF08240">
    <property type="entry name" value="ADH_N"/>
    <property type="match status" value="1"/>
</dbReference>
<keyword evidence="5" id="KW-1185">Reference proteome</keyword>
<dbReference type="InterPro" id="IPR013154">
    <property type="entry name" value="ADH-like_N"/>
</dbReference>
<dbReference type="EMBL" id="JAVFKD010000001">
    <property type="protein sequence ID" value="KAK5997661.1"/>
    <property type="molecule type" value="Genomic_DNA"/>
</dbReference>
<dbReference type="CDD" id="cd08249">
    <property type="entry name" value="enoyl_reductase_like"/>
    <property type="match status" value="1"/>
</dbReference>
<evidence type="ECO:0000256" key="1">
    <source>
        <dbReference type="ARBA" id="ARBA00008072"/>
    </source>
</evidence>
<feature type="domain" description="Enoyl reductase (ER)" evidence="3">
    <location>
        <begin position="14"/>
        <end position="329"/>
    </location>
</feature>
<comment type="caution">
    <text evidence="4">The sequence shown here is derived from an EMBL/GenBank/DDBJ whole genome shotgun (WGS) entry which is preliminary data.</text>
</comment>
<dbReference type="SMART" id="SM00829">
    <property type="entry name" value="PKS_ER"/>
    <property type="match status" value="1"/>
</dbReference>